<comment type="caution">
    <text evidence="4">The sequence shown here is derived from an EMBL/GenBank/DDBJ whole genome shotgun (WGS) entry which is preliminary data.</text>
</comment>
<keyword evidence="1" id="KW-0479">Metal-binding</keyword>
<accession>A0A448XGL5</accession>
<dbReference type="Gene3D" id="1.10.1410.10">
    <property type="match status" value="1"/>
</dbReference>
<evidence type="ECO:0000313" key="4">
    <source>
        <dbReference type="EMBL" id="VEL36090.1"/>
    </source>
</evidence>
<dbReference type="EMBL" id="CAAALY010251386">
    <property type="protein sequence ID" value="VEL36090.1"/>
    <property type="molecule type" value="Genomic_DNA"/>
</dbReference>
<keyword evidence="5" id="KW-1185">Reference proteome</keyword>
<gene>
    <name evidence="4" type="ORF">PXEA_LOCUS29530</name>
</gene>
<evidence type="ECO:0000259" key="3">
    <source>
        <dbReference type="Pfam" id="PF03828"/>
    </source>
</evidence>
<proteinExistence type="predicted"/>
<evidence type="ECO:0000256" key="2">
    <source>
        <dbReference type="ARBA" id="ARBA00022842"/>
    </source>
</evidence>
<dbReference type="Pfam" id="PF03828">
    <property type="entry name" value="PAP_assoc"/>
    <property type="match status" value="1"/>
</dbReference>
<keyword evidence="2" id="KW-0460">Magnesium</keyword>
<organism evidence="4 5">
    <name type="scientific">Protopolystoma xenopodis</name>
    <dbReference type="NCBI Taxonomy" id="117903"/>
    <lineage>
        <taxon>Eukaryota</taxon>
        <taxon>Metazoa</taxon>
        <taxon>Spiralia</taxon>
        <taxon>Lophotrochozoa</taxon>
        <taxon>Platyhelminthes</taxon>
        <taxon>Monogenea</taxon>
        <taxon>Polyopisthocotylea</taxon>
        <taxon>Polystomatidea</taxon>
        <taxon>Polystomatidae</taxon>
        <taxon>Protopolystoma</taxon>
    </lineage>
</organism>
<dbReference type="AlphaFoldDB" id="A0A448XGL5"/>
<evidence type="ECO:0000256" key="1">
    <source>
        <dbReference type="ARBA" id="ARBA00022723"/>
    </source>
</evidence>
<dbReference type="InterPro" id="IPR002058">
    <property type="entry name" value="PAP_assoc"/>
</dbReference>
<evidence type="ECO:0000313" key="5">
    <source>
        <dbReference type="Proteomes" id="UP000784294"/>
    </source>
</evidence>
<dbReference type="OrthoDB" id="2274644at2759"/>
<feature type="domain" description="PAP-associated" evidence="3">
    <location>
        <begin position="42"/>
        <end position="75"/>
    </location>
</feature>
<protein>
    <recommendedName>
        <fullName evidence="3">PAP-associated domain-containing protein</fullName>
    </recommendedName>
</protein>
<name>A0A448XGL5_9PLAT</name>
<reference evidence="4" key="1">
    <citation type="submission" date="2018-11" db="EMBL/GenBank/DDBJ databases">
        <authorList>
            <consortium name="Pathogen Informatics"/>
        </authorList>
    </citation>
    <scope>NUCLEOTIDE SEQUENCE</scope>
</reference>
<dbReference type="Proteomes" id="UP000784294">
    <property type="component" value="Unassembled WGS sequence"/>
</dbReference>
<dbReference type="GO" id="GO:0046872">
    <property type="term" value="F:metal ion binding"/>
    <property type="evidence" value="ECO:0007669"/>
    <property type="project" value="UniProtKB-KW"/>
</dbReference>
<sequence>MTLAFMLIPFQRLFDEAPGLSGALDLLAELPWHQLRSSNRASLASLFSGFITYYAHRFDYFRDAVSVRNGAPLPVIVCLNALPPQDRQATARAYKVFVEGVFIFGLIHLN</sequence>
<dbReference type="SUPFAM" id="SSF81631">
    <property type="entry name" value="PAP/OAS1 substrate-binding domain"/>
    <property type="match status" value="1"/>
</dbReference>